<feature type="region of interest" description="Disordered" evidence="5">
    <location>
        <begin position="70"/>
        <end position="89"/>
    </location>
</feature>
<dbReference type="SUPFAM" id="SSF117143">
    <property type="entry name" value="Flagellar hook protein flgE"/>
    <property type="match status" value="1"/>
</dbReference>
<evidence type="ECO:0000256" key="1">
    <source>
        <dbReference type="ARBA" id="ARBA00004117"/>
    </source>
</evidence>
<dbReference type="PANTHER" id="PTHR30435:SF1">
    <property type="entry name" value="FLAGELLAR HOOK PROTEIN FLGE"/>
    <property type="match status" value="1"/>
</dbReference>
<dbReference type="AlphaFoldDB" id="A0A0A7RHK9"/>
<evidence type="ECO:0000256" key="4">
    <source>
        <dbReference type="RuleBase" id="RU362116"/>
    </source>
</evidence>
<organism evidence="9">
    <name type="scientific">Liquorilactobacillus hordei</name>
    <dbReference type="NCBI Taxonomy" id="468911"/>
    <lineage>
        <taxon>Bacteria</taxon>
        <taxon>Bacillati</taxon>
        <taxon>Bacillota</taxon>
        <taxon>Bacilli</taxon>
        <taxon>Lactobacillales</taxon>
        <taxon>Lactobacillaceae</taxon>
        <taxon>Liquorilactobacillus</taxon>
    </lineage>
</organism>
<evidence type="ECO:0000259" key="7">
    <source>
        <dbReference type="Pfam" id="PF06429"/>
    </source>
</evidence>
<keyword evidence="9" id="KW-0969">Cilium</keyword>
<dbReference type="GO" id="GO:0071978">
    <property type="term" value="P:bacterial-type flagellum-dependent swarming motility"/>
    <property type="evidence" value="ECO:0007669"/>
    <property type="project" value="TreeGrafter"/>
</dbReference>
<dbReference type="InterPro" id="IPR001444">
    <property type="entry name" value="Flag_bb_rod_N"/>
</dbReference>
<dbReference type="InterPro" id="IPR037925">
    <property type="entry name" value="FlgE/F/G-like"/>
</dbReference>
<evidence type="ECO:0000259" key="6">
    <source>
        <dbReference type="Pfam" id="PF00460"/>
    </source>
</evidence>
<dbReference type="InterPro" id="IPR019776">
    <property type="entry name" value="Flagellar_basal_body_rod_CS"/>
</dbReference>
<protein>
    <recommendedName>
        <fullName evidence="4">Flagellar hook protein FlgE</fullName>
    </recommendedName>
</protein>
<comment type="subcellular location">
    <subcellularLocation>
        <location evidence="1 4">Bacterial flagellum basal body</location>
    </subcellularLocation>
</comment>
<evidence type="ECO:0000259" key="8">
    <source>
        <dbReference type="Pfam" id="PF22692"/>
    </source>
</evidence>
<dbReference type="Pfam" id="PF22692">
    <property type="entry name" value="LlgE_F_G_D1"/>
    <property type="match status" value="1"/>
</dbReference>
<dbReference type="RefSeq" id="WP_057870026.1">
    <property type="nucleotide sequence ID" value="NZ_JBDNXH010000007.1"/>
</dbReference>
<accession>A0A0A7RHK9</accession>
<gene>
    <name evidence="9" type="primary">flgE</name>
</gene>
<sequence>MLKSLYSGVSGMKGFQTKMDVISDNIANVNTMGFKSSRVIFEDLMSQNMSNSAAASNNLGGTNAKQIGLGVKPGSIDKDTSAGSPQSTGRTLDFYINGGGYFVVQNENGEDLYTRDGAFSRDNQGSLTTSDGLKVMGRAATTPLTEYTDGTNTDSALAASGSLSGLTIPSTITVNGKTLNYDSVSVDQSGLIIGKYGSQNFVLGKLSLATFNNAAGLENVGGNNYAVSSNSGAAIIANPGDTGTGTVNAGELEMSNVDLSSEFTEMIVANRAYQANAKTITTSDEMLQTLINLKQS</sequence>
<keyword evidence="3 4" id="KW-0975">Bacterial flagellum</keyword>
<dbReference type="Pfam" id="PF00460">
    <property type="entry name" value="Flg_bb_rod"/>
    <property type="match status" value="1"/>
</dbReference>
<dbReference type="GO" id="GO:0009424">
    <property type="term" value="C:bacterial-type flagellum hook"/>
    <property type="evidence" value="ECO:0007669"/>
    <property type="project" value="TreeGrafter"/>
</dbReference>
<feature type="domain" description="Flagellar hook protein FlgE/F/G-like D1" evidence="8">
    <location>
        <begin position="96"/>
        <end position="192"/>
    </location>
</feature>
<name>A0A0A7RHK9_9LACO</name>
<dbReference type="Pfam" id="PF06429">
    <property type="entry name" value="Flg_bbr_C"/>
    <property type="match status" value="1"/>
</dbReference>
<keyword evidence="9" id="KW-0966">Cell projection</keyword>
<dbReference type="PANTHER" id="PTHR30435">
    <property type="entry name" value="FLAGELLAR PROTEIN"/>
    <property type="match status" value="1"/>
</dbReference>
<feature type="domain" description="Flagellar basal-body/hook protein C-terminal" evidence="7">
    <location>
        <begin position="250"/>
        <end position="293"/>
    </location>
</feature>
<dbReference type="InterPro" id="IPR020013">
    <property type="entry name" value="Flagellar_FlgE/F/G"/>
</dbReference>
<keyword evidence="9" id="KW-0282">Flagellum</keyword>
<evidence type="ECO:0000256" key="2">
    <source>
        <dbReference type="ARBA" id="ARBA00009677"/>
    </source>
</evidence>
<evidence type="ECO:0000313" key="9">
    <source>
        <dbReference type="EMBL" id="AJA34049.1"/>
    </source>
</evidence>
<evidence type="ECO:0000256" key="5">
    <source>
        <dbReference type="SAM" id="MobiDB-lite"/>
    </source>
</evidence>
<dbReference type="EMBL" id="KM886865">
    <property type="protein sequence ID" value="AJA34049.1"/>
    <property type="molecule type" value="Genomic_DNA"/>
</dbReference>
<dbReference type="GeneID" id="98309856"/>
<evidence type="ECO:0000256" key="3">
    <source>
        <dbReference type="ARBA" id="ARBA00023143"/>
    </source>
</evidence>
<dbReference type="PROSITE" id="PS00588">
    <property type="entry name" value="FLAGELLA_BB_ROD"/>
    <property type="match status" value="1"/>
</dbReference>
<comment type="similarity">
    <text evidence="2 4">Belongs to the flagella basal body rod proteins family.</text>
</comment>
<dbReference type="GO" id="GO:0005829">
    <property type="term" value="C:cytosol"/>
    <property type="evidence" value="ECO:0007669"/>
    <property type="project" value="TreeGrafter"/>
</dbReference>
<dbReference type="GO" id="GO:0009425">
    <property type="term" value="C:bacterial-type flagellum basal body"/>
    <property type="evidence" value="ECO:0007669"/>
    <property type="project" value="UniProtKB-SubCell"/>
</dbReference>
<feature type="domain" description="Flagellar basal body rod protein N-terminal" evidence="6">
    <location>
        <begin position="5"/>
        <end position="35"/>
    </location>
</feature>
<dbReference type="NCBIfam" id="TIGR03506">
    <property type="entry name" value="FlgEFG_subfam"/>
    <property type="match status" value="2"/>
</dbReference>
<comment type="function">
    <text evidence="4">A flexible structure which links the flagellar filament to the drive apparatus in the basal body.</text>
</comment>
<reference evidence="9" key="1">
    <citation type="journal article" date="2014" name="Appl. Environ. Microbiol.">
        <title>Detection and genomic characterization of motility in Lactobacillus curvatus: confirmation of motility in a species outside the Lactobacillus salivarius clade.</title>
        <authorList>
            <person name="Cousin F.J."/>
            <person name="Lynch S.M."/>
            <person name="Harris H.M."/>
            <person name="McCann A."/>
            <person name="Lynch D.B."/>
            <person name="Neville B.A."/>
            <person name="Irisawa T."/>
            <person name="Okada S."/>
            <person name="Endo A."/>
            <person name="O'Toole P.W."/>
        </authorList>
    </citation>
    <scope>NUCLEOTIDE SEQUENCE</scope>
    <source>
        <strain evidence="9">DSM 19519</strain>
    </source>
</reference>
<dbReference type="InterPro" id="IPR010930">
    <property type="entry name" value="Flg_bb/hook_C_dom"/>
</dbReference>
<dbReference type="InterPro" id="IPR053967">
    <property type="entry name" value="LlgE_F_G-like_D1"/>
</dbReference>
<proteinExistence type="inferred from homology"/>